<sequence length="2128" mass="240308">MELPIVHKIPQSKSVQGLPCVSPLPLLTYYYFLRDAELFVLNIQTQEQYLIDVQVKGFLLCDACGSRGACIVYLTREDVLMLAFLEGTRLVSSHALRIRNFQGAGLQLVCSIPGGFIFVCKEHLVAILLNDLCNCNSLQSLWQTRIESTPLRFQCDSKHVFVLTSAQKIVSYNLSTGCSSFTWDLGETDPFEVTCFAPLLSKHHQYIVLLCRNKLMSLCAPSYRTKQRVTPFSKPQHREHWQHLMEVPPGLHCLVHRGNHLLFFWGPEVGLTQLAVIEMGHGSVVCRQKLHMNAPFTVLYDYRHCPCWDLPVLIQFEDRLVTPCLGVTQQMLLHEVMDRHGARVAGFMSQRNSWGGNIAVDVLQQGIRHRQLDTIAFFLQSKEEVLETVVARHMEKWNQVLEDLLETVQENRSQLTSRHFAQQLLQQLLCFVVRLLCMVESADDEDQRYALCSKLQALRQHLPKQSAHLTCPGVLVKYKELDSHMRSAHNVVHFAFVEGHVPTAQYNMCNTKKVSLAELRSMCLHFVFNKLSTGEDVSSTISSMGLPPRDEMNRLLLWCRSAHLRSLLSKALGDDEVPKPVYQRLAKLEEAHLCHEIQIQDGTNSSEAVIEAARAGYSRLAPGWLLDWTTEVDDRILADALQGRPYEISRLVNKTYWLLMLESGHLEAVLVSRPQNVGGESLVNLGSQCFSMWHVHNTLLCALVRDGIFSEETLEDFGDVLSLLGEANHPLDVLFSSAVSVSLEDLVHRLLHHCLQHDLAVFLYFLTCEVQCNVRPQCHLCNIPVVTALLSHLSWIKEPDDKGIALGACWALVRTLHGRPKDSSDLDLAALLNDHKVLQSVHVGTAQNVSLYSLLGRPWNTARLFIWQNMRSSDKDAVIHPHFSHPALMESCGLKEKLSPTYYFFRGRPCFAYLKHLTQHLVGQHTISSKRLKAALKAALRMTHLHFEDPLVVASCVTFLELSGTDSVALRVDVQCARMLRESGNTSQQKSIVELFEDMQQNKAKADQMLRSLSDAVQRNLQRSTQQGVELFLGLLLRAFAVHHGLEPPLTMLQWSAQNNDWLGFLLWTQLLQFPKIQVLDAVMQFEESCLREHLSKALLEVSSLRNTDDSGNVPSRNLRASLYSRIGLQSVERLSPVSAESLSEADAASVYSNDSTEAAVLEEPVAVYSKELVSLLLEGRSDWSWEHLLRAAVQIWSPIPCVIAACCSDAPLVSCFALWLVTSGRRRSMELLSFKEHTLRDLLRTMEDALLEGRLNNLLLGLHVFQPESPLVPLVEFLAAFHLERKGKHAVGKLQQFRDAVVTCFRRSGAAGLSSAQWVASTAINLLGTMLCLCSSWQEQRSLLRCCLQASLQKISGAPDFAMLVNLLEHSEGEDLGITLYDLFVAEKPMELLERAVHFLNQTRHFVRATAVARCAALHLADVVLEQMKLKFDDCAHKSEEDMEQVQWDDFLKECDRCFQEAGLDAQQAFDFFKVRASLVKSYCVKYKIMRLASVWLDKTCYPPEECDSYRLHVWLFRIKAEKEKPSEIIPSDEPDHRALILPSMATRSPVISLADAEELEALERVTNQLLLHEQFGQATFVISAFGHATLDYRVLTTCIRLAQGDMQPRDIDPELLQHAKQVKACAPFRRQSTVTIVNPAELKKPHVKNTTSDILECIIEMCDASGHALSLCNRVLVALKAAIALSRPYQEVAGEMHTISLLDRLLQCADRMALAKDVIMVYNIPERDVTRLLFDKTVAAIGSRGNPGCGQKDILEDFENVLQLCQDPAELGNLLLRARKADLRALDGDSKGLSIEVELCIRAHDCFSVSCFMEGISRTLHRCRKLAMCLVANHEFPLLVRLLTGIRRYSEMSYVFDILHDHDHFELLFQRGMEKVPYLRVALLDYLKHRSSAGSDTYTMLTLNFNMHREIAEILESAATKKIKAIANNDGLAWSKEELLTLENTLQDLADAAESYIKAECILGAQACAKKAQLVALQLRYFARKVAVVNLDQSRALAFLVTHPKFFEAQLVSDAYCLQQTWWSGAVFNRVIQDGDWEYLKDMRAAGCELTPLHLEDITRRYQMQQTGPVQREAMKRLLEAVSCVKTRFDLAQRLGFLETAQHTLSTQPYLRDSRSSFTGSHPNVS</sequence>
<dbReference type="GO" id="GO:0005737">
    <property type="term" value="C:cytoplasm"/>
    <property type="evidence" value="ECO:0007669"/>
    <property type="project" value="TreeGrafter"/>
</dbReference>
<dbReference type="GO" id="GO:0007268">
    <property type="term" value="P:chemical synaptic transmission"/>
    <property type="evidence" value="ECO:0007669"/>
    <property type="project" value="TreeGrafter"/>
</dbReference>
<dbReference type="RefSeq" id="XP_064464407.1">
    <property type="nucleotide sequence ID" value="XM_064608337.1"/>
</dbReference>
<dbReference type="EMBL" id="GGLE01000323">
    <property type="protein sequence ID" value="MBY04449.1"/>
    <property type="molecule type" value="Transcribed_RNA"/>
</dbReference>
<dbReference type="Pfam" id="PF14649">
    <property type="entry name" value="Spatacsin_C"/>
    <property type="match status" value="1"/>
</dbReference>
<evidence type="ECO:0000259" key="1">
    <source>
        <dbReference type="Pfam" id="PF14649"/>
    </source>
</evidence>
<dbReference type="GO" id="GO:0030424">
    <property type="term" value="C:axon"/>
    <property type="evidence" value="ECO:0007669"/>
    <property type="project" value="TreeGrafter"/>
</dbReference>
<dbReference type="InterPro" id="IPR028107">
    <property type="entry name" value="Spatacsin_C_dom"/>
</dbReference>
<dbReference type="PANTHER" id="PTHR13650">
    <property type="entry name" value="SPATACSIN"/>
    <property type="match status" value="1"/>
</dbReference>
<dbReference type="GO" id="GO:0030425">
    <property type="term" value="C:dendrite"/>
    <property type="evidence" value="ECO:0007669"/>
    <property type="project" value="TreeGrafter"/>
</dbReference>
<accession>A0A2R5L4N6</accession>
<reference evidence="2" key="1">
    <citation type="submission" date="2018-03" db="EMBL/GenBank/DDBJ databases">
        <title>The relapsing fever spirochete Borrelia turicatae persists in the highly oxidative environment of its soft-bodied tick vector.</title>
        <authorList>
            <person name="Bourret T.J."/>
            <person name="Boyle W.K."/>
            <person name="Valenzuela J.G."/>
            <person name="Oliveira F."/>
            <person name="Lopez J.E."/>
        </authorList>
    </citation>
    <scope>NUCLEOTIDE SEQUENCE</scope>
    <source>
        <strain evidence="2">Kansas strain/isolate</strain>
        <tissue evidence="2">Salivary glands</tissue>
    </source>
</reference>
<feature type="domain" description="Spatacsin C-terminal" evidence="1">
    <location>
        <begin position="1773"/>
        <end position="2065"/>
    </location>
</feature>
<name>A0A2R5L4N6_9ACAR</name>
<dbReference type="InterPro" id="IPR028103">
    <property type="entry name" value="Spatacsin"/>
</dbReference>
<dbReference type="GeneID" id="135375679"/>
<dbReference type="GO" id="GO:0007409">
    <property type="term" value="P:axonogenesis"/>
    <property type="evidence" value="ECO:0007669"/>
    <property type="project" value="TreeGrafter"/>
</dbReference>
<dbReference type="GO" id="GO:0045202">
    <property type="term" value="C:synapse"/>
    <property type="evidence" value="ECO:0007669"/>
    <property type="project" value="TreeGrafter"/>
</dbReference>
<organism evidence="2">
    <name type="scientific">Ornithodoros turicata</name>
    <dbReference type="NCBI Taxonomy" id="34597"/>
    <lineage>
        <taxon>Eukaryota</taxon>
        <taxon>Metazoa</taxon>
        <taxon>Ecdysozoa</taxon>
        <taxon>Arthropoda</taxon>
        <taxon>Chelicerata</taxon>
        <taxon>Arachnida</taxon>
        <taxon>Acari</taxon>
        <taxon>Parasitiformes</taxon>
        <taxon>Ixodida</taxon>
        <taxon>Ixodoidea</taxon>
        <taxon>Argasidae</taxon>
        <taxon>Ornithodorinae</taxon>
        <taxon>Ornithodoros</taxon>
    </lineage>
</organism>
<protein>
    <submittedName>
        <fullName evidence="2">Putative spatacsin</fullName>
    </submittedName>
</protein>
<dbReference type="GO" id="GO:0008088">
    <property type="term" value="P:axo-dendritic transport"/>
    <property type="evidence" value="ECO:0007669"/>
    <property type="project" value="TreeGrafter"/>
</dbReference>
<dbReference type="GO" id="GO:0048489">
    <property type="term" value="P:synaptic vesicle transport"/>
    <property type="evidence" value="ECO:0007669"/>
    <property type="project" value="TreeGrafter"/>
</dbReference>
<evidence type="ECO:0000313" key="2">
    <source>
        <dbReference type="EMBL" id="MBY04449.1"/>
    </source>
</evidence>
<proteinExistence type="predicted"/>
<dbReference type="KEGG" id="oti:135375679"/>
<dbReference type="PANTHER" id="PTHR13650:SF0">
    <property type="entry name" value="SPATACSIN"/>
    <property type="match status" value="1"/>
</dbReference>